<keyword evidence="10" id="KW-0695">RNA-directed DNA polymerase</keyword>
<dbReference type="CDD" id="cd09279">
    <property type="entry name" value="RNase_HI_like"/>
    <property type="match status" value="1"/>
</dbReference>
<feature type="compositionally biased region" description="Basic residues" evidence="8">
    <location>
        <begin position="163"/>
        <end position="176"/>
    </location>
</feature>
<dbReference type="CDD" id="cd01647">
    <property type="entry name" value="RT_LTR"/>
    <property type="match status" value="1"/>
</dbReference>
<dbReference type="Gene3D" id="2.40.70.10">
    <property type="entry name" value="Acid Proteases"/>
    <property type="match status" value="1"/>
</dbReference>
<dbReference type="InterPro" id="IPR012337">
    <property type="entry name" value="RNaseH-like_sf"/>
</dbReference>
<keyword evidence="6" id="KW-0511">Multifunctional enzyme</keyword>
<dbReference type="PANTHER" id="PTHR37984">
    <property type="entry name" value="PROTEIN CBG26694"/>
    <property type="match status" value="1"/>
</dbReference>
<feature type="region of interest" description="Disordered" evidence="8">
    <location>
        <begin position="118"/>
        <end position="141"/>
    </location>
</feature>
<dbReference type="InterPro" id="IPR036397">
    <property type="entry name" value="RNaseH_sf"/>
</dbReference>
<gene>
    <name evidence="10" type="ORF">Tco_0940607</name>
</gene>
<name>A0ABQ5DQS9_9ASTR</name>
<evidence type="ECO:0000313" key="11">
    <source>
        <dbReference type="Proteomes" id="UP001151760"/>
    </source>
</evidence>
<dbReference type="Gene3D" id="3.30.70.270">
    <property type="match status" value="2"/>
</dbReference>
<dbReference type="InterPro" id="IPR043502">
    <property type="entry name" value="DNA/RNA_pol_sf"/>
</dbReference>
<dbReference type="SUPFAM" id="SSF53098">
    <property type="entry name" value="Ribonuclease H-like"/>
    <property type="match status" value="2"/>
</dbReference>
<sequence length="1612" mass="182377">MVTILRRAPPQSNTSAAGYNRDDILSMPYIYILVKDVSTTSVRAANSTNMLVMTYNGYTRPLGLGCTVTFGPWPNQNKFNKYNGPRLSPELHWHDPGIARRTRIGIGRFRRPFAEQLASAEGNSRPQSRLPRTLARQGPHSTTAISEILGNPSISLPINRSPLTHHKSNRGVRPHGRPASDAALREYCDRNYHQLLPIIAEKVHQEKVQQEKLKAVKARLNFEEASQHSESGTPSRRGTSRKCSDLDMSGASPKALSQGATTLSHQGKKVRKEKWCSKGWRRVSSTGSETRGKAYPRTRTIQGVGHTIVAAETPKAVTRVLVQKKQILPLKNIITKDVEDDLSQPWVCEETDPFTPRIRYFDFPKTRMPSHIKTYDGSEDPEDHLKIFQAAAKTERWAMPTWCHMFNSTLTGNARVWFDDLPQESIDSYDDLKKAFLENYLQQKKCIKDPVEIHNIKQRDGESTEEFVRRKIPEPTKARTEAGQIHPPHKNTKRNPGFGQREVQASSANDNPARKLSHLIKELKQSSGKDQAKAAKKGETSGKEKPLAILMVQPWHKVAKQNITQNFSPESVISFPPLGEEDGTEGPMIIEAKMGGHSVHRMYVDGGSSSEILYEHCFNRFRPEVRSQMIPATTPLVGFSGEIIWPLGQISLLVKIGDEEHSTPAWMNFMVVRSPSPYNGIIGRPGVRRIQAVPSTAHGMLKFPVVGRTVTLRSSRIIPLECTMVSGPGVSQPVINKVTEEKIQELCGLLRRNLDIFAWKPVDMTGVPRHIAEHRLNIREGCLPVRQKKRGQAPERNKAIYEEVEKLRMCVDFKDLNKACPKDGYPLPEIDWKVESLYGYPFKCFLDAYKGYHQIKMAKEYEEKTSFITSQGILCYSKMSFGLKNAGATYQHLVEKAFQKQVGRNLEVYVDDLVIKSCTEQEVIRDIEETFKTLREINMKLNLKKCTFGMREGTFLGYKVNANGLKVCLDKVEAVLSLPSPKCLKDVQKLNGKLASLNRFLSKSAKKSLPFFKTLKKCTKKSDFQWTAEAEMAFKQMKKSIAELPMLTAPKEKEELIIYLAAAKEAISAVLMTERDGKQMPIYFVSRALQGPKINYTPMEKLILALILSNPEVTGRLLKWSFELEEHDIHYRPRTSVKGQILADFIVERPEDDPQDTPMEDEEALLDPWILFTDGSSCIDGSGAGLIITNSEGMEFTYALRFRFDATNNEAEYEALIAGLRIAEQMGIKNLQANVDSRLVANQVNGTYIAKEPGMIDVLFAHLSKQVLVEELKEKSIDEKEVLAVVEEEGRTWMTPIHEYLTKEILPEEKRKARAIRRKARRYAVTNGVLYKSMHAGPRSVVAKALRLGYYWPTMHADARKLIRKCTSCQGIDIARPFPEGPGKVKFLIVAIDYFTKWIEAKSVATITGAQIKKFVWDNIVCRFGLPGEIISDNEKQFRDNQFKYWCEKLCIRQCFASVKHPQANGLVERANRSLGEGIKARNRETPFSLMYKTEVVILVEIGMPTLRTAKVDMIKNDEALEINLDLLEEKREQAAIQEAKSKAMMEKYYNDRVHNTSFKQGDFVYQSNEASHAEDGGKLRPKWEGPYEVTEALGKGAYKLRGRNGSILPRT</sequence>
<dbReference type="InterPro" id="IPR002156">
    <property type="entry name" value="RNaseH_domain"/>
</dbReference>
<evidence type="ECO:0000256" key="3">
    <source>
        <dbReference type="ARBA" id="ARBA00022722"/>
    </source>
</evidence>
<reference evidence="10" key="1">
    <citation type="journal article" date="2022" name="Int. J. Mol. Sci.">
        <title>Draft Genome of Tanacetum Coccineum: Genomic Comparison of Closely Related Tanacetum-Family Plants.</title>
        <authorList>
            <person name="Yamashiro T."/>
            <person name="Shiraishi A."/>
            <person name="Nakayama K."/>
            <person name="Satake H."/>
        </authorList>
    </citation>
    <scope>NUCLEOTIDE SEQUENCE</scope>
</reference>
<feature type="region of interest" description="Disordered" evidence="8">
    <location>
        <begin position="475"/>
        <end position="512"/>
    </location>
</feature>
<dbReference type="Pfam" id="PF00665">
    <property type="entry name" value="rve"/>
    <property type="match status" value="1"/>
</dbReference>
<keyword evidence="4" id="KW-0378">Hydrolase</keyword>
<keyword evidence="1" id="KW-0808">Transferase</keyword>
<feature type="region of interest" description="Disordered" evidence="8">
    <location>
        <begin position="523"/>
        <end position="542"/>
    </location>
</feature>
<accession>A0ABQ5DQS9</accession>
<dbReference type="InterPro" id="IPR041588">
    <property type="entry name" value="Integrase_H2C2"/>
</dbReference>
<reference evidence="10" key="2">
    <citation type="submission" date="2022-01" db="EMBL/GenBank/DDBJ databases">
        <authorList>
            <person name="Yamashiro T."/>
            <person name="Shiraishi A."/>
            <person name="Satake H."/>
            <person name="Nakayama K."/>
        </authorList>
    </citation>
    <scope>NUCLEOTIDE SEQUENCE</scope>
</reference>
<feature type="compositionally biased region" description="Polar residues" evidence="8">
    <location>
        <begin position="153"/>
        <end position="162"/>
    </location>
</feature>
<evidence type="ECO:0000256" key="2">
    <source>
        <dbReference type="ARBA" id="ARBA00022695"/>
    </source>
</evidence>
<evidence type="ECO:0000256" key="7">
    <source>
        <dbReference type="SAM" id="Coils"/>
    </source>
</evidence>
<dbReference type="Gene3D" id="3.30.420.10">
    <property type="entry name" value="Ribonuclease H-like superfamily/Ribonuclease H"/>
    <property type="match status" value="2"/>
</dbReference>
<evidence type="ECO:0000256" key="8">
    <source>
        <dbReference type="SAM" id="MobiDB-lite"/>
    </source>
</evidence>
<evidence type="ECO:0000313" key="10">
    <source>
        <dbReference type="EMBL" id="GJT40742.1"/>
    </source>
</evidence>
<evidence type="ECO:0000259" key="9">
    <source>
        <dbReference type="PROSITE" id="PS50994"/>
    </source>
</evidence>
<dbReference type="Pfam" id="PF13456">
    <property type="entry name" value="RVT_3"/>
    <property type="match status" value="1"/>
</dbReference>
<feature type="domain" description="Integrase catalytic" evidence="9">
    <location>
        <begin position="1361"/>
        <end position="1549"/>
    </location>
</feature>
<keyword evidence="2" id="KW-0548">Nucleotidyltransferase</keyword>
<keyword evidence="4" id="KW-0255">Endonuclease</keyword>
<dbReference type="Pfam" id="PF00078">
    <property type="entry name" value="RVT_1"/>
    <property type="match status" value="1"/>
</dbReference>
<dbReference type="Gene3D" id="3.10.10.10">
    <property type="entry name" value="HIV Type 1 Reverse Transcriptase, subunit A, domain 1"/>
    <property type="match status" value="1"/>
</dbReference>
<keyword evidence="3" id="KW-0540">Nuclease</keyword>
<evidence type="ECO:0000256" key="5">
    <source>
        <dbReference type="ARBA" id="ARBA00023172"/>
    </source>
</evidence>
<organism evidence="10 11">
    <name type="scientific">Tanacetum coccineum</name>
    <dbReference type="NCBI Taxonomy" id="301880"/>
    <lineage>
        <taxon>Eukaryota</taxon>
        <taxon>Viridiplantae</taxon>
        <taxon>Streptophyta</taxon>
        <taxon>Embryophyta</taxon>
        <taxon>Tracheophyta</taxon>
        <taxon>Spermatophyta</taxon>
        <taxon>Magnoliopsida</taxon>
        <taxon>eudicotyledons</taxon>
        <taxon>Gunneridae</taxon>
        <taxon>Pentapetalae</taxon>
        <taxon>asterids</taxon>
        <taxon>campanulids</taxon>
        <taxon>Asterales</taxon>
        <taxon>Asteraceae</taxon>
        <taxon>Asteroideae</taxon>
        <taxon>Anthemideae</taxon>
        <taxon>Anthemidinae</taxon>
        <taxon>Tanacetum</taxon>
    </lineage>
</organism>
<dbReference type="InterPro" id="IPR043128">
    <property type="entry name" value="Rev_trsase/Diguanyl_cyclase"/>
</dbReference>
<dbReference type="GO" id="GO:0003964">
    <property type="term" value="F:RNA-directed DNA polymerase activity"/>
    <property type="evidence" value="ECO:0007669"/>
    <property type="project" value="UniProtKB-KW"/>
</dbReference>
<dbReference type="Gene3D" id="1.10.340.70">
    <property type="match status" value="1"/>
</dbReference>
<dbReference type="Proteomes" id="UP001151760">
    <property type="component" value="Unassembled WGS sequence"/>
</dbReference>
<dbReference type="InterPro" id="IPR005162">
    <property type="entry name" value="Retrotrans_gag_dom"/>
</dbReference>
<keyword evidence="7" id="KW-0175">Coiled coil</keyword>
<dbReference type="EMBL" id="BQNB010015500">
    <property type="protein sequence ID" value="GJT40742.1"/>
    <property type="molecule type" value="Genomic_DNA"/>
</dbReference>
<evidence type="ECO:0000256" key="6">
    <source>
        <dbReference type="ARBA" id="ARBA00023268"/>
    </source>
</evidence>
<keyword evidence="5" id="KW-0233">DNA recombination</keyword>
<dbReference type="InterPro" id="IPR050951">
    <property type="entry name" value="Retrovirus_Pol_polyprotein"/>
</dbReference>
<evidence type="ECO:0000256" key="1">
    <source>
        <dbReference type="ARBA" id="ARBA00022679"/>
    </source>
</evidence>
<feature type="coiled-coil region" evidence="7">
    <location>
        <begin position="1518"/>
        <end position="1548"/>
    </location>
</feature>
<dbReference type="PROSITE" id="PS50994">
    <property type="entry name" value="INTEGRASE"/>
    <property type="match status" value="1"/>
</dbReference>
<keyword evidence="11" id="KW-1185">Reference proteome</keyword>
<proteinExistence type="predicted"/>
<feature type="region of interest" description="Disordered" evidence="8">
    <location>
        <begin position="223"/>
        <end position="268"/>
    </location>
</feature>
<dbReference type="Pfam" id="PF03732">
    <property type="entry name" value="Retrotrans_gag"/>
    <property type="match status" value="1"/>
</dbReference>
<dbReference type="InterPro" id="IPR041577">
    <property type="entry name" value="RT_RNaseH_2"/>
</dbReference>
<dbReference type="InterPro" id="IPR001584">
    <property type="entry name" value="Integrase_cat-core"/>
</dbReference>
<feature type="region of interest" description="Disordered" evidence="8">
    <location>
        <begin position="153"/>
        <end position="178"/>
    </location>
</feature>
<dbReference type="Pfam" id="PF17919">
    <property type="entry name" value="RT_RNaseH_2"/>
    <property type="match status" value="1"/>
</dbReference>
<dbReference type="PANTHER" id="PTHR37984:SF5">
    <property type="entry name" value="PROTEIN NYNRIN-LIKE"/>
    <property type="match status" value="1"/>
</dbReference>
<protein>
    <submittedName>
        <fullName evidence="10">Reverse transcriptase domain-containing protein</fullName>
    </submittedName>
</protein>
<feature type="compositionally biased region" description="Basic and acidic residues" evidence="8">
    <location>
        <begin position="530"/>
        <end position="542"/>
    </location>
</feature>
<comment type="caution">
    <text evidence="10">The sequence shown here is derived from an EMBL/GenBank/DDBJ whole genome shotgun (WGS) entry which is preliminary data.</text>
</comment>
<dbReference type="SUPFAM" id="SSF56672">
    <property type="entry name" value="DNA/RNA polymerases"/>
    <property type="match status" value="1"/>
</dbReference>
<dbReference type="Pfam" id="PF17921">
    <property type="entry name" value="Integrase_H2C2"/>
    <property type="match status" value="1"/>
</dbReference>
<evidence type="ECO:0000256" key="4">
    <source>
        <dbReference type="ARBA" id="ARBA00022759"/>
    </source>
</evidence>
<feature type="compositionally biased region" description="Polar residues" evidence="8">
    <location>
        <begin position="228"/>
        <end position="237"/>
    </location>
</feature>
<dbReference type="InterPro" id="IPR000477">
    <property type="entry name" value="RT_dom"/>
</dbReference>
<dbReference type="InterPro" id="IPR021109">
    <property type="entry name" value="Peptidase_aspartic_dom_sf"/>
</dbReference>